<dbReference type="KEGG" id="mpv:PRV_01345"/>
<accession>U5NCH9</accession>
<dbReference type="STRING" id="1403316.PRV_01345"/>
<dbReference type="Proteomes" id="UP000017119">
    <property type="component" value="Chromosome"/>
</dbReference>
<name>U5NCH9_9MOLU</name>
<dbReference type="EMBL" id="CP006771">
    <property type="protein sequence ID" value="AGX89030.1"/>
    <property type="molecule type" value="Genomic_DNA"/>
</dbReference>
<dbReference type="SUPFAM" id="SSF51344">
    <property type="entry name" value="Epsilon subunit of F1F0-ATP synthase N-terminal domain"/>
    <property type="match status" value="1"/>
</dbReference>
<evidence type="ECO:0000256" key="1">
    <source>
        <dbReference type="ARBA" id="ARBA00023196"/>
    </source>
</evidence>
<dbReference type="RefSeq" id="WP_022769529.1">
    <property type="nucleotide sequence ID" value="NC_022575.1"/>
</dbReference>
<keyword evidence="3" id="KW-1185">Reference proteome</keyword>
<evidence type="ECO:0000313" key="2">
    <source>
        <dbReference type="EMBL" id="AGX89030.1"/>
    </source>
</evidence>
<protein>
    <submittedName>
        <fullName evidence="2">Uncharacterized protein</fullName>
    </submittedName>
</protein>
<organism evidence="2 3">
    <name type="scientific">Mycoplasma parvum str. Indiana</name>
    <dbReference type="NCBI Taxonomy" id="1403316"/>
    <lineage>
        <taxon>Bacteria</taxon>
        <taxon>Bacillati</taxon>
        <taxon>Mycoplasmatota</taxon>
        <taxon>Mollicutes</taxon>
        <taxon>Mycoplasmataceae</taxon>
        <taxon>Mycoplasma</taxon>
    </lineage>
</organism>
<dbReference type="PATRIC" id="fig|1403316.3.peg.240"/>
<dbReference type="HOGENOM" id="CLU_1935727_0_0_14"/>
<dbReference type="OrthoDB" id="399033at2"/>
<dbReference type="AlphaFoldDB" id="U5NCH9"/>
<evidence type="ECO:0000313" key="3">
    <source>
        <dbReference type="Proteomes" id="UP000017119"/>
    </source>
</evidence>
<dbReference type="Gene3D" id="2.60.15.10">
    <property type="entry name" value="F0F1 ATP synthase delta/epsilon subunit, N-terminal"/>
    <property type="match status" value="1"/>
</dbReference>
<keyword evidence="1" id="KW-0139">CF(1)</keyword>
<sequence>MKPPKHKRFKMMPLMDPEQPLRVRIVGPTDTFLTVDAYSITVMLKDGLMQINKRYSSVIERIKQGEVKVKISNSPSSEILRYHVSSGWLISSNNLCELLVKECQKIEKQNG</sequence>
<proteinExistence type="predicted"/>
<dbReference type="InterPro" id="IPR036771">
    <property type="entry name" value="ATPsynth_dsu/esu_N"/>
</dbReference>
<reference evidence="2 3" key="1">
    <citation type="journal article" date="2013" name="Genome Announc.">
        <title>Genome Sequence of Mycoplasma parvum (Formerly Eperythrozoon parvum), a Diminutive Hemoplasma of the Pig.</title>
        <authorList>
            <person name="do Nascimento N.C."/>
            <person name="Dos Santos A.P."/>
            <person name="Chu Y."/>
            <person name="Guimaraes A.M."/>
            <person name="Pagliaro A."/>
            <person name="Messick J.B."/>
        </authorList>
    </citation>
    <scope>NUCLEOTIDE SEQUENCE [LARGE SCALE GENOMIC DNA]</scope>
    <source>
        <strain evidence="2 3">Indiana</strain>
    </source>
</reference>
<dbReference type="GO" id="GO:0045259">
    <property type="term" value="C:proton-transporting ATP synthase complex"/>
    <property type="evidence" value="ECO:0007669"/>
    <property type="project" value="UniProtKB-KW"/>
</dbReference>
<keyword evidence="1" id="KW-0066">ATP synthesis</keyword>
<gene>
    <name evidence="2" type="ORF">PRV_01345</name>
</gene>